<dbReference type="RefSeq" id="WP_209837148.1">
    <property type="nucleotide sequence ID" value="NZ_JAGGJP010000001.1"/>
</dbReference>
<dbReference type="GO" id="GO:0016491">
    <property type="term" value="F:oxidoreductase activity"/>
    <property type="evidence" value="ECO:0007669"/>
    <property type="project" value="UniProtKB-KW"/>
</dbReference>
<proteinExistence type="predicted"/>
<dbReference type="PROSITE" id="PS51014">
    <property type="entry name" value="COBK_CBIJ"/>
    <property type="match status" value="1"/>
</dbReference>
<name>A0ABW0S7S2_9RHOB</name>
<dbReference type="PANTHER" id="PTHR36925:SF1">
    <property type="entry name" value="COBALT-PRECORRIN-6A REDUCTASE"/>
    <property type="match status" value="1"/>
</dbReference>
<reference evidence="5" key="1">
    <citation type="journal article" date="2019" name="Int. J. Syst. Evol. Microbiol.">
        <title>The Global Catalogue of Microorganisms (GCM) 10K type strain sequencing project: providing services to taxonomists for standard genome sequencing and annotation.</title>
        <authorList>
            <consortium name="The Broad Institute Genomics Platform"/>
            <consortium name="The Broad Institute Genome Sequencing Center for Infectious Disease"/>
            <person name="Wu L."/>
            <person name="Ma J."/>
        </authorList>
    </citation>
    <scope>NUCLEOTIDE SEQUENCE [LARGE SCALE GENOMIC DNA]</scope>
    <source>
        <strain evidence="5">KACC 11588</strain>
    </source>
</reference>
<evidence type="ECO:0000256" key="2">
    <source>
        <dbReference type="ARBA" id="ARBA00022573"/>
    </source>
</evidence>
<evidence type="ECO:0000313" key="4">
    <source>
        <dbReference type="EMBL" id="MFC5564959.1"/>
    </source>
</evidence>
<comment type="pathway">
    <text evidence="1">Cofactor biosynthesis; adenosylcobalamin biosynthesis.</text>
</comment>
<dbReference type="NCBIfam" id="NF005968">
    <property type="entry name" value="PRK08057.1-2"/>
    <property type="match status" value="1"/>
</dbReference>
<dbReference type="Pfam" id="PF02571">
    <property type="entry name" value="CbiJ"/>
    <property type="match status" value="1"/>
</dbReference>
<evidence type="ECO:0000256" key="3">
    <source>
        <dbReference type="ARBA" id="ARBA00023002"/>
    </source>
</evidence>
<keyword evidence="5" id="KW-1185">Reference proteome</keyword>
<sequence>MILLLAGTSDARRLAQRLAAERIPALASLAGATREPAPLPLPTRHGGFGGPEAFATYLDRETITAVIDATHPFAARISARTHAICAAKGLPHLRLERPGWPPEPGWTTVTDESEAIRLIPATATVFLATGRQSLPAWTGLRARKVHLRSIDPPEGPFPFPGGPILARPPFDRAAETALFRDLGVTHLVAKDSGAADARPKLDAARDLGLAVLILRRPPAPPGLVPVFTVEEALAWAKVLPFRSSGPTSGP</sequence>
<accession>A0ABW0S7S2</accession>
<dbReference type="EC" id="1.3.1.106" evidence="4"/>
<organism evidence="4 5">
    <name type="scientific">Rubellimicrobium aerolatum</name>
    <dbReference type="NCBI Taxonomy" id="490979"/>
    <lineage>
        <taxon>Bacteria</taxon>
        <taxon>Pseudomonadati</taxon>
        <taxon>Pseudomonadota</taxon>
        <taxon>Alphaproteobacteria</taxon>
        <taxon>Rhodobacterales</taxon>
        <taxon>Roseobacteraceae</taxon>
        <taxon>Rubellimicrobium</taxon>
    </lineage>
</organism>
<keyword evidence="3 4" id="KW-0560">Oxidoreductase</keyword>
<gene>
    <name evidence="4" type="ORF">ACFPOC_00805</name>
</gene>
<evidence type="ECO:0000313" key="5">
    <source>
        <dbReference type="Proteomes" id="UP001596056"/>
    </source>
</evidence>
<protein>
    <submittedName>
        <fullName evidence="4">Cobalt-precorrin-6A reductase</fullName>
        <ecNumber evidence="4">1.3.1.106</ecNumber>
    </submittedName>
</protein>
<dbReference type="Proteomes" id="UP001596056">
    <property type="component" value="Unassembled WGS sequence"/>
</dbReference>
<evidence type="ECO:0000256" key="1">
    <source>
        <dbReference type="ARBA" id="ARBA00004953"/>
    </source>
</evidence>
<keyword evidence="2" id="KW-0169">Cobalamin biosynthesis</keyword>
<dbReference type="EMBL" id="JBHSNA010000001">
    <property type="protein sequence ID" value="MFC5564959.1"/>
    <property type="molecule type" value="Genomic_DNA"/>
</dbReference>
<comment type="caution">
    <text evidence="4">The sequence shown here is derived from an EMBL/GenBank/DDBJ whole genome shotgun (WGS) entry which is preliminary data.</text>
</comment>
<dbReference type="InterPro" id="IPR003723">
    <property type="entry name" value="Precorrin-6x_reduct"/>
</dbReference>
<dbReference type="PANTHER" id="PTHR36925">
    <property type="entry name" value="COBALT-PRECORRIN-6A REDUCTASE"/>
    <property type="match status" value="1"/>
</dbReference>